<dbReference type="AlphaFoldDB" id="A0A0J6YEX2"/>
<name>A0A0J6YEX2_COCIT</name>
<gene>
    <name evidence="1" type="ORF">CIRG_06892</name>
</gene>
<proteinExistence type="predicted"/>
<dbReference type="EMBL" id="DS028097">
    <property type="protein sequence ID" value="KMP07211.1"/>
    <property type="molecule type" value="Genomic_DNA"/>
</dbReference>
<sequence>MPREEDFRRKAFWKVSLVQAALPREETPIQRNHPSTSVSFVIPGAAQLKRRQSSRAPGTSAFVTSGSGFSAFRTVQILVKLFPSLTFRAESQLIQSETARKKKGLTAESGNLAVNNHRHELASHGAQESRHGACTQWFPVLQRNKDIQPSGVEQIQPAGGVFAFLNIEPQWNLPSVH</sequence>
<evidence type="ECO:0000313" key="1">
    <source>
        <dbReference type="EMBL" id="KMP07211.1"/>
    </source>
</evidence>
<protein>
    <submittedName>
        <fullName evidence="1">Uncharacterized protein</fullName>
    </submittedName>
</protein>
<dbReference type="Proteomes" id="UP000054565">
    <property type="component" value="Unassembled WGS sequence"/>
</dbReference>
<organism evidence="1 2">
    <name type="scientific">Coccidioides immitis RMSCC 2394</name>
    <dbReference type="NCBI Taxonomy" id="404692"/>
    <lineage>
        <taxon>Eukaryota</taxon>
        <taxon>Fungi</taxon>
        <taxon>Dikarya</taxon>
        <taxon>Ascomycota</taxon>
        <taxon>Pezizomycotina</taxon>
        <taxon>Eurotiomycetes</taxon>
        <taxon>Eurotiomycetidae</taxon>
        <taxon>Onygenales</taxon>
        <taxon>Onygenaceae</taxon>
        <taxon>Coccidioides</taxon>
    </lineage>
</organism>
<reference evidence="2" key="1">
    <citation type="journal article" date="2010" name="Genome Res.">
        <title>Population genomic sequencing of Coccidioides fungi reveals recent hybridization and transposon control.</title>
        <authorList>
            <person name="Neafsey D.E."/>
            <person name="Barker B.M."/>
            <person name="Sharpton T.J."/>
            <person name="Stajich J.E."/>
            <person name="Park D.J."/>
            <person name="Whiston E."/>
            <person name="Hung C.-Y."/>
            <person name="McMahan C."/>
            <person name="White J."/>
            <person name="Sykes S."/>
            <person name="Heiman D."/>
            <person name="Young S."/>
            <person name="Zeng Q."/>
            <person name="Abouelleil A."/>
            <person name="Aftuck L."/>
            <person name="Bessette D."/>
            <person name="Brown A."/>
            <person name="FitzGerald M."/>
            <person name="Lui A."/>
            <person name="Macdonald J.P."/>
            <person name="Priest M."/>
            <person name="Orbach M.J."/>
            <person name="Galgiani J.N."/>
            <person name="Kirkland T.N."/>
            <person name="Cole G.T."/>
            <person name="Birren B.W."/>
            <person name="Henn M.R."/>
            <person name="Taylor J.W."/>
            <person name="Rounsley S.D."/>
        </authorList>
    </citation>
    <scope>NUCLEOTIDE SEQUENCE [LARGE SCALE GENOMIC DNA]</scope>
    <source>
        <strain evidence="2">RMSCC 2394</strain>
    </source>
</reference>
<accession>A0A0J6YEX2</accession>
<evidence type="ECO:0000313" key="2">
    <source>
        <dbReference type="Proteomes" id="UP000054565"/>
    </source>
</evidence>